<reference evidence="2" key="1">
    <citation type="submission" date="2020-07" db="EMBL/GenBank/DDBJ databases">
        <authorList>
            <person name="Partida-Martinez L."/>
            <person name="Huntemann M."/>
            <person name="Clum A."/>
            <person name="Wang J."/>
            <person name="Palaniappan K."/>
            <person name="Ritter S."/>
            <person name="Chen I.-M."/>
            <person name="Stamatis D."/>
            <person name="Reddy T."/>
            <person name="O'Malley R."/>
            <person name="Daum C."/>
            <person name="Shapiro N."/>
            <person name="Ivanova N."/>
            <person name="Kyrpides N."/>
            <person name="Woyke T."/>
        </authorList>
    </citation>
    <scope>NUCLEOTIDE SEQUENCE [LARGE SCALE GENOMIC DNA]</scope>
    <source>
        <strain evidence="2">AT2.8</strain>
    </source>
</reference>
<dbReference type="AlphaFoldDB" id="A0A852TD92"/>
<organism evidence="1 2">
    <name type="scientific">Neobacillus niacini</name>
    <dbReference type="NCBI Taxonomy" id="86668"/>
    <lineage>
        <taxon>Bacteria</taxon>
        <taxon>Bacillati</taxon>
        <taxon>Bacillota</taxon>
        <taxon>Bacilli</taxon>
        <taxon>Bacillales</taxon>
        <taxon>Bacillaceae</taxon>
        <taxon>Neobacillus</taxon>
    </lineage>
</organism>
<evidence type="ECO:0000313" key="2">
    <source>
        <dbReference type="Proteomes" id="UP000548423"/>
    </source>
</evidence>
<reference evidence="2" key="2">
    <citation type="submission" date="2020-08" db="EMBL/GenBank/DDBJ databases">
        <title>The Agave Microbiome: Exploring the role of microbial communities in plant adaptations to desert environments.</title>
        <authorList>
            <person name="Partida-Martinez L.P."/>
        </authorList>
    </citation>
    <scope>NUCLEOTIDE SEQUENCE [LARGE SCALE GENOMIC DNA]</scope>
    <source>
        <strain evidence="2">AT2.8</strain>
    </source>
</reference>
<comment type="caution">
    <text evidence="1">The sequence shown here is derived from an EMBL/GenBank/DDBJ whole genome shotgun (WGS) entry which is preliminary data.</text>
</comment>
<evidence type="ECO:0000313" key="1">
    <source>
        <dbReference type="EMBL" id="NYE05756.1"/>
    </source>
</evidence>
<accession>A0A852TD92</accession>
<protein>
    <submittedName>
        <fullName evidence="1">Uncharacterized protein</fullName>
    </submittedName>
</protein>
<sequence length="33" mass="3855">METSFKVSESCGTRERGSFIDMNFPRKQVKVLF</sequence>
<dbReference type="Proteomes" id="UP000548423">
    <property type="component" value="Unassembled WGS sequence"/>
</dbReference>
<gene>
    <name evidence="1" type="ORF">F4694_002531</name>
</gene>
<name>A0A852TD92_9BACI</name>
<dbReference type="EMBL" id="JACCBX010000005">
    <property type="protein sequence ID" value="NYE05756.1"/>
    <property type="molecule type" value="Genomic_DNA"/>
</dbReference>
<proteinExistence type="predicted"/>